<dbReference type="EMBL" id="CADIKM010000006">
    <property type="protein sequence ID" value="CAB3784940.1"/>
    <property type="molecule type" value="Genomic_DNA"/>
</dbReference>
<evidence type="ECO:0000256" key="4">
    <source>
        <dbReference type="ARBA" id="ARBA00023306"/>
    </source>
</evidence>
<evidence type="ECO:0000256" key="3">
    <source>
        <dbReference type="ARBA" id="ARBA00022829"/>
    </source>
</evidence>
<keyword evidence="2" id="KW-0132">Cell division</keyword>
<dbReference type="SUPFAM" id="SSF46785">
    <property type="entry name" value="Winged helix' DNA-binding domain"/>
    <property type="match status" value="2"/>
</dbReference>
<keyword evidence="4" id="KW-0131">Cell cycle</keyword>
<name>A0A6S7B1S5_9BURK</name>
<evidence type="ECO:0000313" key="7">
    <source>
        <dbReference type="Proteomes" id="UP000494115"/>
    </source>
</evidence>
<evidence type="ECO:0000256" key="5">
    <source>
        <dbReference type="SAM" id="MobiDB-lite"/>
    </source>
</evidence>
<gene>
    <name evidence="6" type="primary">scpB</name>
    <name evidence="6" type="ORF">LMG28138_01910</name>
</gene>
<dbReference type="GO" id="GO:0051304">
    <property type="term" value="P:chromosome separation"/>
    <property type="evidence" value="ECO:0007669"/>
    <property type="project" value="InterPro"/>
</dbReference>
<dbReference type="InterPro" id="IPR005234">
    <property type="entry name" value="ScpB_csome_segregation"/>
</dbReference>
<dbReference type="AlphaFoldDB" id="A0A6S7B1S5"/>
<dbReference type="InterPro" id="IPR036390">
    <property type="entry name" value="WH_DNA-bd_sf"/>
</dbReference>
<keyword evidence="7" id="KW-1185">Reference proteome</keyword>
<evidence type="ECO:0000256" key="1">
    <source>
        <dbReference type="ARBA" id="ARBA00022490"/>
    </source>
</evidence>
<feature type="compositionally biased region" description="Basic and acidic residues" evidence="5">
    <location>
        <begin position="294"/>
        <end position="305"/>
    </location>
</feature>
<protein>
    <submittedName>
        <fullName evidence="6">Segregation and condensation protein B</fullName>
    </submittedName>
</protein>
<dbReference type="NCBIfam" id="TIGR00281">
    <property type="entry name" value="SMC-Scp complex subunit ScpB"/>
    <property type="match status" value="1"/>
</dbReference>
<accession>A0A6S7B1S5</accession>
<dbReference type="Pfam" id="PF04079">
    <property type="entry name" value="SMC_ScpB"/>
    <property type="match status" value="1"/>
</dbReference>
<feature type="compositionally biased region" description="Basic and acidic residues" evidence="5">
    <location>
        <begin position="314"/>
        <end position="333"/>
    </location>
</feature>
<evidence type="ECO:0000256" key="2">
    <source>
        <dbReference type="ARBA" id="ARBA00022618"/>
    </source>
</evidence>
<dbReference type="InterPro" id="IPR036388">
    <property type="entry name" value="WH-like_DNA-bd_sf"/>
</dbReference>
<dbReference type="PANTHER" id="PTHR34298">
    <property type="entry name" value="SEGREGATION AND CONDENSATION PROTEIN B"/>
    <property type="match status" value="1"/>
</dbReference>
<dbReference type="PANTHER" id="PTHR34298:SF2">
    <property type="entry name" value="SEGREGATION AND CONDENSATION PROTEIN B"/>
    <property type="match status" value="1"/>
</dbReference>
<proteinExistence type="predicted"/>
<organism evidence="6 7">
    <name type="scientific">Pararobbsia alpina</name>
    <dbReference type="NCBI Taxonomy" id="621374"/>
    <lineage>
        <taxon>Bacteria</taxon>
        <taxon>Pseudomonadati</taxon>
        <taxon>Pseudomonadota</taxon>
        <taxon>Betaproteobacteria</taxon>
        <taxon>Burkholderiales</taxon>
        <taxon>Burkholderiaceae</taxon>
        <taxon>Pararobbsia</taxon>
    </lineage>
</organism>
<feature type="region of interest" description="Disordered" evidence="5">
    <location>
        <begin position="271"/>
        <end position="333"/>
    </location>
</feature>
<evidence type="ECO:0000313" key="6">
    <source>
        <dbReference type="EMBL" id="CAB3784940.1"/>
    </source>
</evidence>
<reference evidence="6 7" key="1">
    <citation type="submission" date="2020-04" db="EMBL/GenBank/DDBJ databases">
        <authorList>
            <person name="De Canck E."/>
        </authorList>
    </citation>
    <scope>NUCLEOTIDE SEQUENCE [LARGE SCALE GENOMIC DNA]</scope>
    <source>
        <strain evidence="6 7">LMG 28138</strain>
    </source>
</reference>
<dbReference type="RefSeq" id="WP_175104499.1">
    <property type="nucleotide sequence ID" value="NZ_CADIKM010000006.1"/>
</dbReference>
<dbReference type="Gene3D" id="1.10.10.10">
    <property type="entry name" value="Winged helix-like DNA-binding domain superfamily/Winged helix DNA-binding domain"/>
    <property type="match status" value="2"/>
</dbReference>
<dbReference type="GO" id="GO:0051301">
    <property type="term" value="P:cell division"/>
    <property type="evidence" value="ECO:0007669"/>
    <property type="project" value="UniProtKB-KW"/>
</dbReference>
<keyword evidence="1" id="KW-0963">Cytoplasm</keyword>
<dbReference type="Proteomes" id="UP000494115">
    <property type="component" value="Unassembled WGS sequence"/>
</dbReference>
<keyword evidence="3" id="KW-0159">Chromosome partition</keyword>
<sequence>MNTQEARIVLETALICAQEPLRLSDLRKLFVDGVSADTVRALLEELRGEWSGRGVELVSLATGWRFQSKPAMRSYLDRLHPEKPPKYSRAVLETLAIIAYRQPVTRGDIEEIRGVAVSTQVVKQLEDRDWIEVIGHRDVPGRPALYATTKHFLDDLGLKALDGLPSLVSPDAALQSDLLAQHAIAFDDLPEVAAALVAQAGAVEVDEAAAAQRDAINGEIFEGLAEESIEAVTVEVARELSAELVEEVAAGSREQVRAVEEEREFALPAHVGGTNEENEAPVADAADEVTTIDADEHRPTERLHPDAPVVSESVHSDPNDPPKALPDDTPRDV</sequence>